<evidence type="ECO:0000256" key="3">
    <source>
        <dbReference type="ARBA" id="ARBA00022960"/>
    </source>
</evidence>
<evidence type="ECO:0000256" key="5">
    <source>
        <dbReference type="PIRNR" id="PIRNR038471"/>
    </source>
</evidence>
<gene>
    <name evidence="7" type="primary">mreC</name>
    <name evidence="7" type="ORF">JDW22_00135</name>
</gene>
<reference evidence="7 8" key="1">
    <citation type="journal article" date="2021" name="Pathogens">
        <title>Isolation and Characterization of Kingella bonacorsii sp. nov., A Novel Kingella Species Detected in a Stable Periodontitis Subject.</title>
        <authorList>
            <person name="Antezack A."/>
            <person name="Boxberger M."/>
            <person name="Rolland C."/>
            <person name="Monnet-Corti V."/>
            <person name="La Scola B."/>
        </authorList>
    </citation>
    <scope>NUCLEOTIDE SEQUENCE [LARGE SCALE GENOMIC DNA]</scope>
    <source>
        <strain evidence="7 8">Marseille-Q4569</strain>
    </source>
</reference>
<proteinExistence type="inferred from homology"/>
<evidence type="ECO:0000256" key="2">
    <source>
        <dbReference type="ARBA" id="ARBA00013855"/>
    </source>
</evidence>
<dbReference type="Pfam" id="PF04085">
    <property type="entry name" value="MreC"/>
    <property type="match status" value="1"/>
</dbReference>
<comment type="similarity">
    <text evidence="1 5">Belongs to the MreC family.</text>
</comment>
<evidence type="ECO:0000313" key="8">
    <source>
        <dbReference type="Proteomes" id="UP000614058"/>
    </source>
</evidence>
<sequence length="292" mass="31547">MSESLSFTQRGIRPVNKLICLSLASVALLVLDNHFSAVKTAKQYVATSLYPLQWLANKPVEWYEYSNALLQSQTYLLSENQRLTQENAKLRLHASQVDMQTKRLEELQSLLALKNHGLTITTAAEIISNGKEPIGSKVIINKGTNDHIRAGDAVVDDAGLMGQVTQVHPLTAEVHLLTDTTNTIPVMVARTGVRTLLYGGGGNIELRYFPTDADLQPNDVLVTSGLDSVYPAGIPVAKVLLTSRNAGTPFYRAELKPVAALRVSKYVLVLPQTDSTLIQAASAAAGSSSAKP</sequence>
<keyword evidence="8" id="KW-1185">Reference proteome</keyword>
<evidence type="ECO:0000259" key="6">
    <source>
        <dbReference type="Pfam" id="PF04085"/>
    </source>
</evidence>
<feature type="domain" description="Rod shape-determining protein MreC beta-barrel core" evidence="6">
    <location>
        <begin position="126"/>
        <end position="270"/>
    </location>
</feature>
<organism evidence="7 8">
    <name type="scientific">Kingella bonacorsii</name>
    <dbReference type="NCBI Taxonomy" id="2796361"/>
    <lineage>
        <taxon>Bacteria</taxon>
        <taxon>Pseudomonadati</taxon>
        <taxon>Pseudomonadota</taxon>
        <taxon>Betaproteobacteria</taxon>
        <taxon>Neisseriales</taxon>
        <taxon>Neisseriaceae</taxon>
        <taxon>Kingella</taxon>
    </lineage>
</organism>
<keyword evidence="3 5" id="KW-0133">Cell shape</keyword>
<name>A0ABS1BNY7_9NEIS</name>
<dbReference type="InterPro" id="IPR042177">
    <property type="entry name" value="Cell/Rod_1"/>
</dbReference>
<comment type="caution">
    <text evidence="7">The sequence shown here is derived from an EMBL/GenBank/DDBJ whole genome shotgun (WGS) entry which is preliminary data.</text>
</comment>
<evidence type="ECO:0000313" key="7">
    <source>
        <dbReference type="EMBL" id="MBK0395026.1"/>
    </source>
</evidence>
<dbReference type="PIRSF" id="PIRSF038471">
    <property type="entry name" value="MreC"/>
    <property type="match status" value="1"/>
</dbReference>
<dbReference type="InterPro" id="IPR042175">
    <property type="entry name" value="Cell/Rod_MreC_2"/>
</dbReference>
<dbReference type="Gene3D" id="2.40.10.340">
    <property type="entry name" value="Rod shape-determining protein MreC, domain 1"/>
    <property type="match status" value="1"/>
</dbReference>
<dbReference type="Proteomes" id="UP000614058">
    <property type="component" value="Unassembled WGS sequence"/>
</dbReference>
<evidence type="ECO:0000256" key="4">
    <source>
        <dbReference type="ARBA" id="ARBA00032089"/>
    </source>
</evidence>
<dbReference type="RefSeq" id="WP_200520871.1">
    <property type="nucleotide sequence ID" value="NZ_JAEHNZ010000001.1"/>
</dbReference>
<dbReference type="InterPro" id="IPR007221">
    <property type="entry name" value="MreC"/>
</dbReference>
<comment type="function">
    <text evidence="5">Involved in formation and maintenance of cell shape.</text>
</comment>
<dbReference type="PANTHER" id="PTHR34138:SF1">
    <property type="entry name" value="CELL SHAPE-DETERMINING PROTEIN MREC"/>
    <property type="match status" value="1"/>
</dbReference>
<evidence type="ECO:0000256" key="1">
    <source>
        <dbReference type="ARBA" id="ARBA00009369"/>
    </source>
</evidence>
<dbReference type="NCBIfam" id="TIGR00219">
    <property type="entry name" value="mreC"/>
    <property type="match status" value="1"/>
</dbReference>
<accession>A0ABS1BNY7</accession>
<dbReference type="EMBL" id="JAEHNZ010000001">
    <property type="protein sequence ID" value="MBK0395026.1"/>
    <property type="molecule type" value="Genomic_DNA"/>
</dbReference>
<protein>
    <recommendedName>
        <fullName evidence="2 5">Cell shape-determining protein MreC</fullName>
    </recommendedName>
    <alternativeName>
        <fullName evidence="4 5">Cell shape protein MreC</fullName>
    </alternativeName>
</protein>
<dbReference type="Gene3D" id="2.40.10.350">
    <property type="entry name" value="Rod shape-determining protein MreC, domain 2"/>
    <property type="match status" value="1"/>
</dbReference>
<dbReference type="PANTHER" id="PTHR34138">
    <property type="entry name" value="CELL SHAPE-DETERMINING PROTEIN MREC"/>
    <property type="match status" value="1"/>
</dbReference>
<dbReference type="InterPro" id="IPR055342">
    <property type="entry name" value="MreC_beta-barrel_core"/>
</dbReference>